<dbReference type="RefSeq" id="WP_133107870.1">
    <property type="nucleotide sequence ID" value="NZ_SMNA01000005.1"/>
</dbReference>
<evidence type="ECO:0000259" key="1">
    <source>
        <dbReference type="Pfam" id="PF04480"/>
    </source>
</evidence>
<keyword evidence="3" id="KW-1185">Reference proteome</keyword>
<feature type="domain" description="DUF559" evidence="1">
    <location>
        <begin position="100"/>
        <end position="163"/>
    </location>
</feature>
<organism evidence="2 3">
    <name type="scientific">Occultella glacieicola</name>
    <dbReference type="NCBI Taxonomy" id="2518684"/>
    <lineage>
        <taxon>Bacteria</taxon>
        <taxon>Bacillati</taxon>
        <taxon>Actinomycetota</taxon>
        <taxon>Actinomycetes</taxon>
        <taxon>Micrococcales</taxon>
        <taxon>Ruaniaceae</taxon>
        <taxon>Occultella</taxon>
    </lineage>
</organism>
<dbReference type="InterPro" id="IPR011335">
    <property type="entry name" value="Restrct_endonuc-II-like"/>
</dbReference>
<dbReference type="InterPro" id="IPR007569">
    <property type="entry name" value="DUF559"/>
</dbReference>
<dbReference type="Gene3D" id="3.40.960.10">
    <property type="entry name" value="VSR Endonuclease"/>
    <property type="match status" value="1"/>
</dbReference>
<protein>
    <submittedName>
        <fullName evidence="2">DUF559 domain-containing protein</fullName>
    </submittedName>
</protein>
<evidence type="ECO:0000313" key="3">
    <source>
        <dbReference type="Proteomes" id="UP000504882"/>
    </source>
</evidence>
<name>A0ABY2E4U6_9MICO</name>
<proteinExistence type="predicted"/>
<dbReference type="SUPFAM" id="SSF52980">
    <property type="entry name" value="Restriction endonuclease-like"/>
    <property type="match status" value="1"/>
</dbReference>
<dbReference type="Pfam" id="PF04480">
    <property type="entry name" value="DUF559"/>
    <property type="match status" value="1"/>
</dbReference>
<accession>A0ABY2E4U6</accession>
<gene>
    <name evidence="2" type="ORF">EXU48_11930</name>
</gene>
<sequence length="169" mass="18859">MRRTILDCLAHLPRGEAERLWAYVSSRSLLSQAHLLEAIADRRGHRGTGQLRHFADLAGRGAANPAEVRLHEILRAAGLTQWRAGVPVKTPDGLIVARPDVLFEREKVAIELDGARAHGPDQFQSDRARQNRLVELGYTPLHFTWADLRDRAEQVVATVRRTLALAQPA</sequence>
<evidence type="ECO:0000313" key="2">
    <source>
        <dbReference type="EMBL" id="TDE94144.1"/>
    </source>
</evidence>
<dbReference type="Proteomes" id="UP000504882">
    <property type="component" value="Unassembled WGS sequence"/>
</dbReference>
<reference evidence="2 3" key="1">
    <citation type="submission" date="2019-03" db="EMBL/GenBank/DDBJ databases">
        <title>Genomic features of bacteria from cold environments.</title>
        <authorList>
            <person name="Shen L."/>
        </authorList>
    </citation>
    <scope>NUCLEOTIDE SEQUENCE [LARGE SCALE GENOMIC DNA]</scope>
    <source>
        <strain evidence="3">T3246-1</strain>
    </source>
</reference>
<dbReference type="EMBL" id="SMNA01000005">
    <property type="protein sequence ID" value="TDE94144.1"/>
    <property type="molecule type" value="Genomic_DNA"/>
</dbReference>
<comment type="caution">
    <text evidence="2">The sequence shown here is derived from an EMBL/GenBank/DDBJ whole genome shotgun (WGS) entry which is preliminary data.</text>
</comment>